<dbReference type="AlphaFoldDB" id="X0Z4G5"/>
<reference evidence="1" key="1">
    <citation type="journal article" date="2014" name="Front. Microbiol.">
        <title>High frequency of phylogenetically diverse reductive dehalogenase-homologous genes in deep subseafloor sedimentary metagenomes.</title>
        <authorList>
            <person name="Kawai M."/>
            <person name="Futagami T."/>
            <person name="Toyoda A."/>
            <person name="Takaki Y."/>
            <person name="Nishi S."/>
            <person name="Hori S."/>
            <person name="Arai W."/>
            <person name="Tsubouchi T."/>
            <person name="Morono Y."/>
            <person name="Uchiyama I."/>
            <person name="Ito T."/>
            <person name="Fujiyama A."/>
            <person name="Inagaki F."/>
            <person name="Takami H."/>
        </authorList>
    </citation>
    <scope>NUCLEOTIDE SEQUENCE</scope>
    <source>
        <strain evidence="1">Expedition CK06-06</strain>
    </source>
</reference>
<protein>
    <submittedName>
        <fullName evidence="1">Uncharacterized protein</fullName>
    </submittedName>
</protein>
<proteinExistence type="predicted"/>
<name>X0Z4G5_9ZZZZ</name>
<evidence type="ECO:0000313" key="1">
    <source>
        <dbReference type="EMBL" id="GAG55323.1"/>
    </source>
</evidence>
<gene>
    <name evidence="1" type="ORF">S01H4_16527</name>
</gene>
<comment type="caution">
    <text evidence="1">The sequence shown here is derived from an EMBL/GenBank/DDBJ whole genome shotgun (WGS) entry which is preliminary data.</text>
</comment>
<organism evidence="1">
    <name type="scientific">marine sediment metagenome</name>
    <dbReference type="NCBI Taxonomy" id="412755"/>
    <lineage>
        <taxon>unclassified sequences</taxon>
        <taxon>metagenomes</taxon>
        <taxon>ecological metagenomes</taxon>
    </lineage>
</organism>
<accession>X0Z4G5</accession>
<sequence length="91" mass="10809">METLEELVDLKIKYINCLKNTLLMVEIPKAESTTGNHHLIEVLGEIAKRIEDIIYQEARYLNLERKYYITRRLKHEAEKEIKNLSNKSFNC</sequence>
<dbReference type="EMBL" id="BART01007250">
    <property type="protein sequence ID" value="GAG55323.1"/>
    <property type="molecule type" value="Genomic_DNA"/>
</dbReference>